<dbReference type="EMBL" id="ADBJ01000008">
    <property type="protein sequence ID" value="EFA85191.1"/>
    <property type="molecule type" value="Genomic_DNA"/>
</dbReference>
<dbReference type="GeneID" id="31357716"/>
<evidence type="ECO:0000256" key="1">
    <source>
        <dbReference type="SAM" id="Phobius"/>
    </source>
</evidence>
<gene>
    <name evidence="4" type="ORF">PPL_02191</name>
</gene>
<protein>
    <submittedName>
        <fullName evidence="4">EGF-like domain-containing protein</fullName>
    </submittedName>
</protein>
<evidence type="ECO:0000259" key="3">
    <source>
        <dbReference type="PROSITE" id="PS00022"/>
    </source>
</evidence>
<dbReference type="Pfam" id="PF23034">
    <property type="entry name" value="DUF7035"/>
    <property type="match status" value="1"/>
</dbReference>
<evidence type="ECO:0000313" key="4">
    <source>
        <dbReference type="EMBL" id="EFA85191.1"/>
    </source>
</evidence>
<dbReference type="PROSITE" id="PS00022">
    <property type="entry name" value="EGF_1"/>
    <property type="match status" value="1"/>
</dbReference>
<accession>D3B1L7</accession>
<dbReference type="Proteomes" id="UP000001396">
    <property type="component" value="Unassembled WGS sequence"/>
</dbReference>
<dbReference type="InterPro" id="IPR055463">
    <property type="entry name" value="DUF7035"/>
</dbReference>
<keyword evidence="1" id="KW-1133">Transmembrane helix</keyword>
<dbReference type="InParanoid" id="D3B1L7"/>
<dbReference type="RefSeq" id="XP_020437300.1">
    <property type="nucleotide sequence ID" value="XM_020573183.1"/>
</dbReference>
<feature type="transmembrane region" description="Helical" evidence="1">
    <location>
        <begin position="1268"/>
        <end position="1290"/>
    </location>
</feature>
<feature type="domain" description="EGF-like" evidence="3">
    <location>
        <begin position="1003"/>
        <end position="1014"/>
    </location>
</feature>
<keyword evidence="5" id="KW-1185">Reference proteome</keyword>
<feature type="chain" id="PRO_5003041248" evidence="2">
    <location>
        <begin position="23"/>
        <end position="1311"/>
    </location>
</feature>
<keyword evidence="1" id="KW-0472">Membrane</keyword>
<dbReference type="Pfam" id="PF23033">
    <property type="entry name" value="DUF7034"/>
    <property type="match status" value="1"/>
</dbReference>
<dbReference type="InterPro" id="IPR000742">
    <property type="entry name" value="EGF"/>
</dbReference>
<dbReference type="PANTHER" id="PTHR31378">
    <property type="entry name" value="EGF-LIKE DOMAIN-CONTAINING PROTEIN-RELATED-RELATED"/>
    <property type="match status" value="1"/>
</dbReference>
<proteinExistence type="predicted"/>
<sequence>MVAESFCFTWLSMLFSAPTMLSNEDFSNLSDKGFSGNIQVQSNVRSDLDHQLVSLQLMVRYLDNISYSFNISNQAFTLGPFSCSRAPLGVFTLLNQSETVFDSLSYKLVTVLEYDFNPENPPNLLTCTLDSVPGLSCQIVVIDVRHYFVYVTLMTTLVGPIPAKIPIDIYYVSSAMQIEVDNRFPFLQRSTTIIDHLNSYPPTAQSFTTDTPEEIVEVITVVEASDVSSIFMSIGPDGYVPYPLAWVNDTSNKYIRVSPTSRNLTFDGYEVDNQAVFIANYNITLFPRPVNEINGVLSYYNDPDFGGIIVEYQLPATSIKNYKFSLQRNPGLNLEITDIQPYIDNVQAVYTYNFSLPILSEYNGDFAVTLPNSGAYLSIPSNLPESLMTIYKVDVFIVSDAEFVARFNITSRYPIFKISVSTMYTLNAGESLVYGDLNNGIFEVVFPRIFYKNCQFDIFDSRNTKVSFTSPQAYNIDMMVVQQNFTTAKSIVNVYDIQSFRFSKSVIDFSKSSSKSINVTLYFNFTSSNVNAFDLQFNLQNTSLTFPAIYNYSSNEFQVNFFVPTEMLPGEVPYHIYESKYGLFDMQSSFIKSIVGQAANLTILHSVGDLFPPVLTNITAYPSDNVMLGGVAQTIGWYLTIEDSPNGFDYGTVDVISDMDIKPISLMFNKLNRTTGNPNLGTYLVGFYLENSTVTQTFKLTNLKLYEISLAKPNYMLVDHLSWVFGKYDIQKSILVENTIEFKTNIYLSKIIIAPIDLTPPEISLFYCTPAVDVGSPMRVVDFKLVLQDNLVGLSSTHIPYVLLTPDNADPIKYQLQPEGKTLNAFNGSFSLPFGFSTKNILVSVHGIVDLNLNSRSYTSTDLKNAGFNYFIKRNFTLNTPILESARPISTDGGSLTLFGKAFGVFRDQLSVTVNYLDQRGTKNFNVNFASGGIIQTVDIGNINASVIKVHVTSLTTNKQSQDILIYPYNYIPPPPKPTSNPSNICPGTPPCNNRGDCTPSGCQCQASWTGPSCSSQTIVIPTPTPQPDPSTGTNIADNNNNVTSMINVVEVREIDDLDQIVQTFNISQWNFTDQSKSMNNPSYLYSSQLERTTTNINVTITYYQNQTNITFGESTLNIQASSIKYSIELSKFNFTKSTNLLQVVLEATIKSNNKDSCSSTQFGSEDGSKDDVKWIKMNIDKLSLYGRFIDFGIIDDKPTKITNRIIDDEDDNESDSSQFRSIKVGITLPAYDNIALLDPDFSNLIDVETDSSISYLCKSKGGLSNGAIAGIVVGGVVFLSIVIAGSVFLHKRLKSDREDKRMSQKLRAIK</sequence>
<evidence type="ECO:0000313" key="5">
    <source>
        <dbReference type="Proteomes" id="UP000001396"/>
    </source>
</evidence>
<dbReference type="InterPro" id="IPR055462">
    <property type="entry name" value="DUF7034"/>
</dbReference>
<name>D3B1L7_HETP5</name>
<comment type="caution">
    <text evidence="4">The sequence shown here is derived from an EMBL/GenBank/DDBJ whole genome shotgun (WGS) entry which is preliminary data.</text>
</comment>
<dbReference type="OMA" id="CEMTITS"/>
<dbReference type="FunCoup" id="D3B1L7">
    <property type="interactions" value="923"/>
</dbReference>
<dbReference type="PANTHER" id="PTHR31378:SF17">
    <property type="match status" value="1"/>
</dbReference>
<organism evidence="4 5">
    <name type="scientific">Heterostelium pallidum (strain ATCC 26659 / Pp 5 / PN500)</name>
    <name type="common">Cellular slime mold</name>
    <name type="synonym">Polysphondylium pallidum</name>
    <dbReference type="NCBI Taxonomy" id="670386"/>
    <lineage>
        <taxon>Eukaryota</taxon>
        <taxon>Amoebozoa</taxon>
        <taxon>Evosea</taxon>
        <taxon>Eumycetozoa</taxon>
        <taxon>Dictyostelia</taxon>
        <taxon>Acytosteliales</taxon>
        <taxon>Acytosteliaceae</taxon>
        <taxon>Heterostelium</taxon>
    </lineage>
</organism>
<keyword evidence="2" id="KW-0732">Signal</keyword>
<keyword evidence="1" id="KW-0812">Transmembrane</keyword>
<feature type="signal peptide" evidence="2">
    <location>
        <begin position="1"/>
        <end position="22"/>
    </location>
</feature>
<evidence type="ECO:0000256" key="2">
    <source>
        <dbReference type="SAM" id="SignalP"/>
    </source>
</evidence>
<reference evidence="4 5" key="1">
    <citation type="journal article" date="2011" name="Genome Res.">
        <title>Phylogeny-wide analysis of social amoeba genomes highlights ancient origins for complex intercellular communication.</title>
        <authorList>
            <person name="Heidel A.J."/>
            <person name="Lawal H.M."/>
            <person name="Felder M."/>
            <person name="Schilde C."/>
            <person name="Helps N.R."/>
            <person name="Tunggal B."/>
            <person name="Rivero F."/>
            <person name="John U."/>
            <person name="Schleicher M."/>
            <person name="Eichinger L."/>
            <person name="Platzer M."/>
            <person name="Noegel A.A."/>
            <person name="Schaap P."/>
            <person name="Gloeckner G."/>
        </authorList>
    </citation>
    <scope>NUCLEOTIDE SEQUENCE [LARGE SCALE GENOMIC DNA]</scope>
    <source>
        <strain evidence="5">ATCC 26659 / Pp 5 / PN500</strain>
    </source>
</reference>